<dbReference type="Proteomes" id="UP000444401">
    <property type="component" value="Unassembled WGS sequence"/>
</dbReference>
<gene>
    <name evidence="2" type="ORF">GRI72_14030</name>
</gene>
<protein>
    <submittedName>
        <fullName evidence="2">GNAT family N-acetyltransferase</fullName>
    </submittedName>
</protein>
<dbReference type="InterPro" id="IPR000182">
    <property type="entry name" value="GNAT_dom"/>
</dbReference>
<evidence type="ECO:0000313" key="2">
    <source>
        <dbReference type="EMBL" id="MXO69933.1"/>
    </source>
</evidence>
<proteinExistence type="predicted"/>
<comment type="caution">
    <text evidence="2">The sequence shown here is derived from an EMBL/GenBank/DDBJ whole genome shotgun (WGS) entry which is preliminary data.</text>
</comment>
<name>A0ABW9UZJ2_9SPHN</name>
<evidence type="ECO:0000313" key="3">
    <source>
        <dbReference type="Proteomes" id="UP000444401"/>
    </source>
</evidence>
<dbReference type="Pfam" id="PF13527">
    <property type="entry name" value="Acetyltransf_9"/>
    <property type="match status" value="1"/>
</dbReference>
<evidence type="ECO:0000259" key="1">
    <source>
        <dbReference type="PROSITE" id="PS51186"/>
    </source>
</evidence>
<dbReference type="CDD" id="cd04301">
    <property type="entry name" value="NAT_SF"/>
    <property type="match status" value="1"/>
</dbReference>
<sequence>MSVAIRPERAGDERAIHEVVRAAFDGHPHSDGSEPTIVDALRADGDLSISLVAEDGGAIVGHVAFSPVAIADGGEGWFGLGPVAVMPPRQGEGIGAALIERGLALLRERDAAGSVVLGEPDYYGRFDFAHDPGLAFPGPPAAYFQRLVMAGNAPRGVVTYAPAFG</sequence>
<reference evidence="2 3" key="1">
    <citation type="submission" date="2019-12" db="EMBL/GenBank/DDBJ databases">
        <title>Genomic-based taxomic classification of the family Erythrobacteraceae.</title>
        <authorList>
            <person name="Xu L."/>
        </authorList>
    </citation>
    <scope>NUCLEOTIDE SEQUENCE [LARGE SCALE GENOMIC DNA]</scope>
    <source>
        <strain evidence="2 3">H32</strain>
    </source>
</reference>
<feature type="domain" description="N-acetyltransferase" evidence="1">
    <location>
        <begin position="3"/>
        <end position="154"/>
    </location>
</feature>
<keyword evidence="3" id="KW-1185">Reference proteome</keyword>
<dbReference type="PROSITE" id="PS51186">
    <property type="entry name" value="GNAT"/>
    <property type="match status" value="1"/>
</dbReference>
<dbReference type="SUPFAM" id="SSF55729">
    <property type="entry name" value="Acyl-CoA N-acyltransferases (Nat)"/>
    <property type="match status" value="1"/>
</dbReference>
<dbReference type="EMBL" id="WTYO01000009">
    <property type="protein sequence ID" value="MXO69933.1"/>
    <property type="molecule type" value="Genomic_DNA"/>
</dbReference>
<dbReference type="Gene3D" id="3.40.630.30">
    <property type="match status" value="1"/>
</dbReference>
<dbReference type="RefSeq" id="WP_160734531.1">
    <property type="nucleotide sequence ID" value="NZ_WTYO01000009.1"/>
</dbReference>
<accession>A0ABW9UZJ2</accession>
<organism evidence="2 3">
    <name type="scientific">Pelagerythrobacter marinus</name>
    <dbReference type="NCBI Taxonomy" id="538382"/>
    <lineage>
        <taxon>Bacteria</taxon>
        <taxon>Pseudomonadati</taxon>
        <taxon>Pseudomonadota</taxon>
        <taxon>Alphaproteobacteria</taxon>
        <taxon>Sphingomonadales</taxon>
        <taxon>Erythrobacteraceae</taxon>
        <taxon>Pelagerythrobacter</taxon>
    </lineage>
</organism>
<dbReference type="InterPro" id="IPR016181">
    <property type="entry name" value="Acyl_CoA_acyltransferase"/>
</dbReference>